<name>D8TA05_SELML</name>
<feature type="coiled-coil region" evidence="1">
    <location>
        <begin position="52"/>
        <end position="86"/>
    </location>
</feature>
<evidence type="ECO:0000313" key="2">
    <source>
        <dbReference type="EMBL" id="EFJ06579.1"/>
    </source>
</evidence>
<dbReference type="Gramene" id="EFJ06579">
    <property type="protein sequence ID" value="EFJ06579"/>
    <property type="gene ID" value="SELMODRAFT_430632"/>
</dbReference>
<feature type="coiled-coil region" evidence="1">
    <location>
        <begin position="134"/>
        <end position="242"/>
    </location>
</feature>
<sequence>MALVNPWPCCSCATSMILEEDSAGNIFVAEVSPGGNAEKSGLREEKTKTDSIREMESRKKNVDEEVKSLQDEIAKRKLQLQDKDKDFKWLETRLQAVVKTNRLLQGILAKQAAFRKRVSEDGNEDTECDVQKCLEVSAEQLNQMSERLELMKDNAYGVRVTIQGLEQNMSEARKTLETRIQRLTGRNEELFRLYNAKEKEIVDLQTRFKQESELRQKSETELEQMKEQANDLKEELKVQDMHCVLLREKLCTTWVMFAEKEEKITWLQRGLNDRVQDWSKVKEELVRTRKERNSIKSEAEQLG</sequence>
<dbReference type="HOGENOM" id="CLU_919518_0_0_1"/>
<gene>
    <name evidence="2" type="ORF">SELMODRAFT_430632</name>
</gene>
<proteinExistence type="predicted"/>
<keyword evidence="1" id="KW-0175">Coiled coil</keyword>
<dbReference type="InParanoid" id="D8TA05"/>
<dbReference type="EMBL" id="GL377699">
    <property type="protein sequence ID" value="EFJ06579.1"/>
    <property type="molecule type" value="Genomic_DNA"/>
</dbReference>
<dbReference type="KEGG" id="smo:SELMODRAFT_430632"/>
<dbReference type="AlphaFoldDB" id="D8TA05"/>
<reference evidence="2 3" key="1">
    <citation type="journal article" date="2011" name="Science">
        <title>The Selaginella genome identifies genetic changes associated with the evolution of vascular plants.</title>
        <authorList>
            <person name="Banks J.A."/>
            <person name="Nishiyama T."/>
            <person name="Hasebe M."/>
            <person name="Bowman J.L."/>
            <person name="Gribskov M."/>
            <person name="dePamphilis C."/>
            <person name="Albert V.A."/>
            <person name="Aono N."/>
            <person name="Aoyama T."/>
            <person name="Ambrose B.A."/>
            <person name="Ashton N.W."/>
            <person name="Axtell M.J."/>
            <person name="Barker E."/>
            <person name="Barker M.S."/>
            <person name="Bennetzen J.L."/>
            <person name="Bonawitz N.D."/>
            <person name="Chapple C."/>
            <person name="Cheng C."/>
            <person name="Correa L.G."/>
            <person name="Dacre M."/>
            <person name="DeBarry J."/>
            <person name="Dreyer I."/>
            <person name="Elias M."/>
            <person name="Engstrom E.M."/>
            <person name="Estelle M."/>
            <person name="Feng L."/>
            <person name="Finet C."/>
            <person name="Floyd S.K."/>
            <person name="Frommer W.B."/>
            <person name="Fujita T."/>
            <person name="Gramzow L."/>
            <person name="Gutensohn M."/>
            <person name="Harholt J."/>
            <person name="Hattori M."/>
            <person name="Heyl A."/>
            <person name="Hirai T."/>
            <person name="Hiwatashi Y."/>
            <person name="Ishikawa M."/>
            <person name="Iwata M."/>
            <person name="Karol K.G."/>
            <person name="Koehler B."/>
            <person name="Kolukisaoglu U."/>
            <person name="Kubo M."/>
            <person name="Kurata T."/>
            <person name="Lalonde S."/>
            <person name="Li K."/>
            <person name="Li Y."/>
            <person name="Litt A."/>
            <person name="Lyons E."/>
            <person name="Manning G."/>
            <person name="Maruyama T."/>
            <person name="Michael T.P."/>
            <person name="Mikami K."/>
            <person name="Miyazaki S."/>
            <person name="Morinaga S."/>
            <person name="Murata T."/>
            <person name="Mueller-Roeber B."/>
            <person name="Nelson D.R."/>
            <person name="Obara M."/>
            <person name="Oguri Y."/>
            <person name="Olmstead R.G."/>
            <person name="Onodera N."/>
            <person name="Petersen B.L."/>
            <person name="Pils B."/>
            <person name="Prigge M."/>
            <person name="Rensing S.A."/>
            <person name="Riano-Pachon D.M."/>
            <person name="Roberts A.W."/>
            <person name="Sato Y."/>
            <person name="Scheller H.V."/>
            <person name="Schulz B."/>
            <person name="Schulz C."/>
            <person name="Shakirov E.V."/>
            <person name="Shibagaki N."/>
            <person name="Shinohara N."/>
            <person name="Shippen D.E."/>
            <person name="Soerensen I."/>
            <person name="Sotooka R."/>
            <person name="Sugimoto N."/>
            <person name="Sugita M."/>
            <person name="Sumikawa N."/>
            <person name="Tanurdzic M."/>
            <person name="Theissen G."/>
            <person name="Ulvskov P."/>
            <person name="Wakazuki S."/>
            <person name="Weng J.K."/>
            <person name="Willats W.W."/>
            <person name="Wipf D."/>
            <person name="Wolf P.G."/>
            <person name="Yang L."/>
            <person name="Zimmer A.D."/>
            <person name="Zhu Q."/>
            <person name="Mitros T."/>
            <person name="Hellsten U."/>
            <person name="Loque D."/>
            <person name="Otillar R."/>
            <person name="Salamov A."/>
            <person name="Schmutz J."/>
            <person name="Shapiro H."/>
            <person name="Lindquist E."/>
            <person name="Lucas S."/>
            <person name="Rokhsar D."/>
            <person name="Grigoriev I.V."/>
        </authorList>
    </citation>
    <scope>NUCLEOTIDE SEQUENCE [LARGE SCALE GENOMIC DNA]</scope>
</reference>
<dbReference type="Proteomes" id="UP000001514">
    <property type="component" value="Unassembled WGS sequence"/>
</dbReference>
<evidence type="ECO:0000256" key="1">
    <source>
        <dbReference type="SAM" id="Coils"/>
    </source>
</evidence>
<evidence type="ECO:0000313" key="3">
    <source>
        <dbReference type="Proteomes" id="UP000001514"/>
    </source>
</evidence>
<protein>
    <submittedName>
        <fullName evidence="2">Uncharacterized protein</fullName>
    </submittedName>
</protein>
<keyword evidence="3" id="KW-1185">Reference proteome</keyword>
<accession>D8TA05</accession>
<organism evidence="3">
    <name type="scientific">Selaginella moellendorffii</name>
    <name type="common">Spikemoss</name>
    <dbReference type="NCBI Taxonomy" id="88036"/>
    <lineage>
        <taxon>Eukaryota</taxon>
        <taxon>Viridiplantae</taxon>
        <taxon>Streptophyta</taxon>
        <taxon>Embryophyta</taxon>
        <taxon>Tracheophyta</taxon>
        <taxon>Lycopodiopsida</taxon>
        <taxon>Selaginellales</taxon>
        <taxon>Selaginellaceae</taxon>
        <taxon>Selaginella</taxon>
    </lineage>
</organism>